<dbReference type="EMBL" id="NBYN01000058">
    <property type="protein sequence ID" value="OSO89247.1"/>
    <property type="molecule type" value="Genomic_DNA"/>
</dbReference>
<feature type="transmembrane region" description="Helical" evidence="1">
    <location>
        <begin position="39"/>
        <end position="59"/>
    </location>
</feature>
<evidence type="ECO:0000313" key="2">
    <source>
        <dbReference type="EMBL" id="OSO89247.1"/>
    </source>
</evidence>
<reference evidence="3" key="1">
    <citation type="submission" date="2017-04" db="EMBL/GenBank/DDBJ databases">
        <authorList>
            <person name="Abreu V.A."/>
            <person name="Popin R.V."/>
            <person name="Rigonato J."/>
            <person name="Andreote A.P."/>
            <person name="Schaker P.C."/>
            <person name="Hoff-Risseti C."/>
            <person name="Alvarenga D.O."/>
            <person name="Varani A.M."/>
            <person name="Fiore M.F."/>
        </authorList>
    </citation>
    <scope>NUCLEOTIDE SEQUENCE [LARGE SCALE GENOMIC DNA]</scope>
    <source>
        <strain evidence="3">CENA303</strain>
    </source>
</reference>
<organism evidence="2 3">
    <name type="scientific">Cylindrospermopsis raciborskii CENA303</name>
    <dbReference type="NCBI Taxonomy" id="1170769"/>
    <lineage>
        <taxon>Bacteria</taxon>
        <taxon>Bacillati</taxon>
        <taxon>Cyanobacteriota</taxon>
        <taxon>Cyanophyceae</taxon>
        <taxon>Nostocales</taxon>
        <taxon>Aphanizomenonaceae</taxon>
        <taxon>Cylindrospermopsis</taxon>
    </lineage>
</organism>
<evidence type="ECO:0000256" key="1">
    <source>
        <dbReference type="SAM" id="Phobius"/>
    </source>
</evidence>
<keyword evidence="1" id="KW-0812">Transmembrane</keyword>
<keyword evidence="1" id="KW-0472">Membrane</keyword>
<evidence type="ECO:0000313" key="3">
    <source>
        <dbReference type="Proteomes" id="UP000192997"/>
    </source>
</evidence>
<name>A0A1X4G4A4_9CYAN</name>
<dbReference type="AlphaFoldDB" id="A0A1X4G4A4"/>
<keyword evidence="1" id="KW-1133">Transmembrane helix</keyword>
<dbReference type="Proteomes" id="UP000192997">
    <property type="component" value="Unassembled WGS sequence"/>
</dbReference>
<protein>
    <submittedName>
        <fullName evidence="2">Uncharacterized protein</fullName>
    </submittedName>
</protein>
<dbReference type="RefSeq" id="WP_085728952.1">
    <property type="nucleotide sequence ID" value="NZ_NBYN01000058.1"/>
</dbReference>
<accession>A0A1X4G4A4</accession>
<comment type="caution">
    <text evidence="2">The sequence shown here is derived from an EMBL/GenBank/DDBJ whole genome shotgun (WGS) entry which is preliminary data.</text>
</comment>
<proteinExistence type="predicted"/>
<gene>
    <name evidence="2" type="ORF">B7O87_13625</name>
</gene>
<feature type="transmembrane region" description="Helical" evidence="1">
    <location>
        <begin position="15"/>
        <end position="33"/>
    </location>
</feature>
<sequence length="223" mass="25345">MSIFWRKVLQLPQTYLLLMAIVLGLSIFFHGVGVHSLSLGLGSIIAVGMVIAWLYSLWLQISANSVNLLDTDNFRQRLQKISSDISNKSTTEWQKAQTYAIESHQLCQAIVTQESILTAEILETLYTVLNLSEQVIHAILALKQVKTERYRTLTKNHLQTSLDRLKTTHHNLQQLQDQVLLSSLDKNTVNTEFPLFLKTLIQENRSVVQTIIQDSTLAKENES</sequence>